<dbReference type="InterPro" id="IPR038713">
    <property type="entry name" value="Terminase_Gp1_N_sf"/>
</dbReference>
<dbReference type="RefSeq" id="YP_010671619.1">
    <property type="nucleotide sequence ID" value="NC_070969.1"/>
</dbReference>
<dbReference type="GeneID" id="77947873"/>
<evidence type="ECO:0000256" key="1">
    <source>
        <dbReference type="ARBA" id="ARBA00022612"/>
    </source>
</evidence>
<dbReference type="PANTHER" id="PTHR41328">
    <property type="entry name" value="TERMINASE SMALL SUBUNIT-RELATED"/>
    <property type="match status" value="1"/>
</dbReference>
<sequence length="249" mass="27645">MPTKRAQDAAASTKSTRPLTPKQQRFVEEYLVDLNATQAAIRAKYSAKTAGQIGDELLKKPEIAQAIAEARKDLSARTQITQEMVLQRWWEIATADPNELIQHRRVCCRHCYGRDHAYHWKDEAEYERACDNAAKDDREPPSDEGGYGFDPTLPPHPRCPKCFGEGHGDVFVADTRHLGPSARALYAGVKVTKEGLEVKMQDQGKALENVARHLGMFNDKLTLKGDAENPIALLLQQVSGATLKPGGEQ</sequence>
<reference evidence="4" key="1">
    <citation type="submission" date="2021-01" db="EMBL/GenBank/DDBJ databases">
        <authorList>
            <person name="Ben Porat S."/>
            <person name="Alkalay-Oren S."/>
            <person name="Coppenhagen-Glazer S."/>
            <person name="Hazan R."/>
        </authorList>
    </citation>
    <scope>NUCLEOTIDE SEQUENCE</scope>
</reference>
<dbReference type="EMBL" id="MW460249">
    <property type="protein sequence ID" value="QRE00606.1"/>
    <property type="molecule type" value="Genomic_DNA"/>
</dbReference>
<dbReference type="Pfam" id="PF03592">
    <property type="entry name" value="Terminase_2"/>
    <property type="match status" value="1"/>
</dbReference>
<name>A0A889IQP7_9CAUD</name>
<feature type="region of interest" description="Disordered" evidence="3">
    <location>
        <begin position="132"/>
        <end position="151"/>
    </location>
</feature>
<organism evidence="4 5">
    <name type="scientific">Pseudomonas phage Itty13</name>
    <dbReference type="NCBI Taxonomy" id="2805750"/>
    <lineage>
        <taxon>Viruses</taxon>
        <taxon>Duplodnaviria</taxon>
        <taxon>Heunggongvirae</taxon>
        <taxon>Uroviricota</taxon>
        <taxon>Caudoviricetes</taxon>
        <taxon>Ittyvirus</taxon>
        <taxon>Ittyvirus itty13</taxon>
    </lineage>
</organism>
<feature type="compositionally biased region" description="Basic and acidic residues" evidence="3">
    <location>
        <begin position="132"/>
        <end position="141"/>
    </location>
</feature>
<dbReference type="InterPro" id="IPR052404">
    <property type="entry name" value="SPP1-like_terminase"/>
</dbReference>
<accession>A0A889IQP7</accession>
<keyword evidence="5" id="KW-1185">Reference proteome</keyword>
<evidence type="ECO:0000313" key="5">
    <source>
        <dbReference type="Proteomes" id="UP000610026"/>
    </source>
</evidence>
<keyword evidence="2" id="KW-0231">Viral genome packaging</keyword>
<evidence type="ECO:0000256" key="2">
    <source>
        <dbReference type="ARBA" id="ARBA00023219"/>
    </source>
</evidence>
<dbReference type="InterPro" id="IPR005335">
    <property type="entry name" value="Terminase_ssu"/>
</dbReference>
<dbReference type="PANTHER" id="PTHR41328:SF2">
    <property type="entry name" value="TERMINASE SMALL SUBUNIT"/>
    <property type="match status" value="1"/>
</dbReference>
<dbReference type="GO" id="GO:0051276">
    <property type="term" value="P:chromosome organization"/>
    <property type="evidence" value="ECO:0007669"/>
    <property type="project" value="InterPro"/>
</dbReference>
<evidence type="ECO:0000313" key="4">
    <source>
        <dbReference type="EMBL" id="QRE00606.1"/>
    </source>
</evidence>
<evidence type="ECO:0000256" key="3">
    <source>
        <dbReference type="SAM" id="MobiDB-lite"/>
    </source>
</evidence>
<dbReference type="Proteomes" id="UP000610026">
    <property type="component" value="Segment"/>
</dbReference>
<keyword evidence="1" id="KW-1188">Viral release from host cell</keyword>
<proteinExistence type="predicted"/>
<protein>
    <submittedName>
        <fullName evidence="4">Terminase small subunit</fullName>
    </submittedName>
</protein>
<dbReference type="KEGG" id="vg:77947873"/>
<dbReference type="Gene3D" id="1.10.10.1400">
    <property type="entry name" value="Terminase, small subunit, N-terminal DNA-binding domain, HTH motif"/>
    <property type="match status" value="1"/>
</dbReference>